<accession>H2BRK5</accession>
<dbReference type="OrthoDB" id="282859at2"/>
<sequence length="277" mass="31158">MKRTLLSLLIMVVFSCNQNEKKEPLADEKIMTEPDEGIGDGAVSPAVAFAQNIESAHNKETWNTYKAVAFDIDLTFGGNPRFSGKITSLTNSSKIRIDKEDGAKLIYDGKEVFLCPKIAEEKGARFDMFTWQYFFALPFKLTDPGTNWEVLGSQKIAGDSFNRGKLAFENQIGDSSKDWYIIYQEPETGLLHSAVYIVTFGTAIEKAEENPHVIVYKDYIVLDGVPFATTWTFHNWDEKDGIGKQIGEAKISNINFFKPKDDLFEKPEDSKLIPPMG</sequence>
<evidence type="ECO:0000313" key="1">
    <source>
        <dbReference type="EMBL" id="EHQ04524.1"/>
    </source>
</evidence>
<gene>
    <name evidence="1" type="ORF">Gilli_0376</name>
</gene>
<dbReference type="STRING" id="865937.Gilli_0376"/>
<evidence type="ECO:0000313" key="2">
    <source>
        <dbReference type="Proteomes" id="UP000003844"/>
    </source>
</evidence>
<dbReference type="Proteomes" id="UP000003844">
    <property type="component" value="Unassembled WGS sequence"/>
</dbReference>
<protein>
    <submittedName>
        <fullName evidence="1">Uncharacterized protein</fullName>
    </submittedName>
</protein>
<dbReference type="HOGENOM" id="CLU_085003_1_0_10"/>
<dbReference type="PROSITE" id="PS51257">
    <property type="entry name" value="PROKAR_LIPOPROTEIN"/>
    <property type="match status" value="1"/>
</dbReference>
<proteinExistence type="predicted"/>
<keyword evidence="2" id="KW-1185">Reference proteome</keyword>
<dbReference type="RefSeq" id="WP_006987416.1">
    <property type="nucleotide sequence ID" value="NZ_JH594605.1"/>
</dbReference>
<dbReference type="AlphaFoldDB" id="H2BRK5"/>
<name>H2BRK5_GILLR</name>
<organism evidence="1 2">
    <name type="scientific">Gillisia limnaea (strain DSM 15749 / LMG 21470 / R-8282)</name>
    <dbReference type="NCBI Taxonomy" id="865937"/>
    <lineage>
        <taxon>Bacteria</taxon>
        <taxon>Pseudomonadati</taxon>
        <taxon>Bacteroidota</taxon>
        <taxon>Flavobacteriia</taxon>
        <taxon>Flavobacteriales</taxon>
        <taxon>Flavobacteriaceae</taxon>
        <taxon>Gillisia</taxon>
    </lineage>
</organism>
<dbReference type="EMBL" id="JH594605">
    <property type="protein sequence ID" value="EHQ04524.1"/>
    <property type="molecule type" value="Genomic_DNA"/>
</dbReference>
<dbReference type="eggNOG" id="ENOG502Z8TQ">
    <property type="taxonomic scope" value="Bacteria"/>
</dbReference>
<reference evidence="2" key="1">
    <citation type="journal article" date="2012" name="Stand. Genomic Sci.">
        <title>Genome sequence of the Antarctic rhodopsins-containing flavobacterium Gillisia limnaea type strain (R-8282(T)).</title>
        <authorList>
            <person name="Riedel T."/>
            <person name="Held B."/>
            <person name="Nolan M."/>
            <person name="Lucas S."/>
            <person name="Lapidus A."/>
            <person name="Tice H."/>
            <person name="Del Rio T.G."/>
            <person name="Cheng J.F."/>
            <person name="Han C."/>
            <person name="Tapia R."/>
            <person name="Goodwin L.A."/>
            <person name="Pitluck S."/>
            <person name="Liolios K."/>
            <person name="Mavromatis K."/>
            <person name="Pagani I."/>
            <person name="Ivanova N."/>
            <person name="Mikhailova N."/>
            <person name="Pati A."/>
            <person name="Chen A."/>
            <person name="Palaniappan K."/>
            <person name="Land M."/>
            <person name="Rohde M."/>
            <person name="Tindall B.J."/>
            <person name="Detter J.C."/>
            <person name="Goker M."/>
            <person name="Bristow J."/>
            <person name="Eisen J.A."/>
            <person name="Markowitz V."/>
            <person name="Hugenholtz P."/>
            <person name="Kyrpides N.C."/>
            <person name="Klenk H.P."/>
            <person name="Woyke T."/>
        </authorList>
    </citation>
    <scope>NUCLEOTIDE SEQUENCE [LARGE SCALE GENOMIC DNA]</scope>
    <source>
        <strain evidence="2">DSM 15749 / LMG 21470 / R-8282</strain>
    </source>
</reference>